<reference evidence="13 14" key="1">
    <citation type="submission" date="2022-12" db="EMBL/GenBank/DDBJ databases">
        <title>Sphingomonas abieness sp. nov., an endophytic bacterium isolated from Abies koreana.</title>
        <authorList>
            <person name="Jiang L."/>
            <person name="Lee J."/>
        </authorList>
    </citation>
    <scope>NUCLEOTIDE SEQUENCE [LARGE SCALE GENOMIC DNA]</scope>
    <source>
        <strain evidence="14">PAMB 00755</strain>
    </source>
</reference>
<comment type="catalytic activity">
    <reaction evidence="11">
        <text>mycophenolic acid O-acyl-beta-D-glucuronide + H2O = mycophenolate + D-glucuronate + H(+)</text>
        <dbReference type="Rhea" id="RHEA:34179"/>
        <dbReference type="ChEBI" id="CHEBI:15377"/>
        <dbReference type="ChEBI" id="CHEBI:15378"/>
        <dbReference type="ChEBI" id="CHEBI:58720"/>
        <dbReference type="ChEBI" id="CHEBI:62932"/>
        <dbReference type="ChEBI" id="CHEBI:66982"/>
        <dbReference type="EC" id="3.1.1.93"/>
    </reaction>
    <physiologicalReaction direction="left-to-right" evidence="11">
        <dbReference type="Rhea" id="RHEA:34180"/>
    </physiologicalReaction>
</comment>
<evidence type="ECO:0000256" key="1">
    <source>
        <dbReference type="ARBA" id="ARBA00012423"/>
    </source>
</evidence>
<dbReference type="EC" id="3.1.1.93" evidence="4"/>
<dbReference type="Pfam" id="PF12697">
    <property type="entry name" value="Abhydrolase_6"/>
    <property type="match status" value="1"/>
</dbReference>
<name>A0ABY7NN17_9SPHN</name>
<feature type="domain" description="AB hydrolase-1" evidence="12">
    <location>
        <begin position="37"/>
        <end position="240"/>
    </location>
</feature>
<evidence type="ECO:0000256" key="11">
    <source>
        <dbReference type="ARBA" id="ARBA00047972"/>
    </source>
</evidence>
<organism evidence="13 14">
    <name type="scientific">Sphingomonas abietis</name>
    <dbReference type="NCBI Taxonomy" id="3012344"/>
    <lineage>
        <taxon>Bacteria</taxon>
        <taxon>Pseudomonadati</taxon>
        <taxon>Pseudomonadota</taxon>
        <taxon>Alphaproteobacteria</taxon>
        <taxon>Sphingomonadales</taxon>
        <taxon>Sphingomonadaceae</taxon>
        <taxon>Sphingomonas</taxon>
    </lineage>
</organism>
<protein>
    <recommendedName>
        <fullName evidence="5">Palmitoyl-protein thioesterase ABHD10, mitochondrial</fullName>
        <ecNumber evidence="4">3.1.1.93</ecNumber>
        <ecNumber evidence="1">3.1.2.22</ecNumber>
    </recommendedName>
    <alternativeName>
        <fullName evidence="7">Acyl-protein thioesterase ABHD10</fullName>
    </alternativeName>
    <alternativeName>
        <fullName evidence="8">Alpha/beta hydrolase domain-containing protein 10</fullName>
    </alternativeName>
    <alternativeName>
        <fullName evidence="6">Mycophenolic acid acyl-glucuronide esterase, mitochondrial</fullName>
    </alternativeName>
</protein>
<evidence type="ECO:0000256" key="9">
    <source>
        <dbReference type="ARBA" id="ARBA00046047"/>
    </source>
</evidence>
<keyword evidence="2 13" id="KW-0378">Hydrolase</keyword>
<evidence type="ECO:0000256" key="3">
    <source>
        <dbReference type="ARBA" id="ARBA00022946"/>
    </source>
</evidence>
<dbReference type="SUPFAM" id="SSF53474">
    <property type="entry name" value="alpha/beta-Hydrolases"/>
    <property type="match status" value="1"/>
</dbReference>
<dbReference type="RefSeq" id="WP_270077264.1">
    <property type="nucleotide sequence ID" value="NZ_CP115174.1"/>
</dbReference>
<evidence type="ECO:0000259" key="12">
    <source>
        <dbReference type="Pfam" id="PF12697"/>
    </source>
</evidence>
<dbReference type="InterPro" id="IPR052382">
    <property type="entry name" value="ABHD10_acyl-thioesterase"/>
</dbReference>
<evidence type="ECO:0000313" key="14">
    <source>
        <dbReference type="Proteomes" id="UP001210865"/>
    </source>
</evidence>
<dbReference type="PRINTS" id="PR00111">
    <property type="entry name" value="ABHYDROLASE"/>
</dbReference>
<evidence type="ECO:0000256" key="10">
    <source>
        <dbReference type="ARBA" id="ARBA00047409"/>
    </source>
</evidence>
<dbReference type="EMBL" id="CP115174">
    <property type="protein sequence ID" value="WBO22622.1"/>
    <property type="molecule type" value="Genomic_DNA"/>
</dbReference>
<evidence type="ECO:0000256" key="8">
    <source>
        <dbReference type="ARBA" id="ARBA00042704"/>
    </source>
</evidence>
<comment type="function">
    <text evidence="9">Acts as an acyl-protein thioesterase that hydrolyzes fatty acids from acylated residues in proteins. Regulates the mitochondrial S-depalmitoylation of the nucleophilic active site residue of peroxiredoxin-5/PRDX5, a key antioxidant protein, therefore modulating mitochondrial antioxidant ability. Also catalyzes the deglucuronidation of mycophenolic acid acyl-glucuronide, an active metabolite of the immunosuppressant drug mycophenolate.</text>
</comment>
<dbReference type="GO" id="GO:0016787">
    <property type="term" value="F:hydrolase activity"/>
    <property type="evidence" value="ECO:0007669"/>
    <property type="project" value="UniProtKB-KW"/>
</dbReference>
<proteinExistence type="predicted"/>
<evidence type="ECO:0000256" key="7">
    <source>
        <dbReference type="ARBA" id="ARBA00042645"/>
    </source>
</evidence>
<gene>
    <name evidence="13" type="ORF">PBT88_00245</name>
</gene>
<dbReference type="Gene3D" id="3.40.50.1820">
    <property type="entry name" value="alpha/beta hydrolase"/>
    <property type="match status" value="1"/>
</dbReference>
<dbReference type="Proteomes" id="UP001210865">
    <property type="component" value="Chromosome"/>
</dbReference>
<dbReference type="PANTHER" id="PTHR16138">
    <property type="entry name" value="MYCOPHENOLIC ACID ACYL-GLUCURONIDE ESTERASE, MITOCHONDRIAL"/>
    <property type="match status" value="1"/>
</dbReference>
<dbReference type="PANTHER" id="PTHR16138:SF7">
    <property type="entry name" value="PALMITOYL-PROTEIN THIOESTERASE ABHD10, MITOCHONDRIAL"/>
    <property type="match status" value="1"/>
</dbReference>
<sequence length="254" mass="27674">MGDLNPAQAPIDAPLLLDRGDGTRLAFRFRPGRGPALLFLPGYISDMKGSKAVALDAWAEQTGRAMLRFDYSGCGESEGDFEDGTLARWRDDALAMVDASEGDCVLVGSSMGGWLMLLIALARPDRVRALVGIAAAPDFSDWGFDQDAKMRILQQGRIEQPSPHGPPMVTTRAFWQSAESQRLLHGPIAFDGPVRLLHGEADADVPTWVSQRIAALVRSADVQTVLVKDGDHRLSRPQDIALLLRTVETLMEIL</sequence>
<dbReference type="InterPro" id="IPR029058">
    <property type="entry name" value="AB_hydrolase_fold"/>
</dbReference>
<accession>A0ABY7NN17</accession>
<keyword evidence="3" id="KW-0809">Transit peptide</keyword>
<dbReference type="EC" id="3.1.2.22" evidence="1"/>
<evidence type="ECO:0000256" key="6">
    <source>
        <dbReference type="ARBA" id="ARBA00041520"/>
    </source>
</evidence>
<evidence type="ECO:0000256" key="4">
    <source>
        <dbReference type="ARBA" id="ARBA00039132"/>
    </source>
</evidence>
<keyword evidence="14" id="KW-1185">Reference proteome</keyword>
<evidence type="ECO:0000256" key="5">
    <source>
        <dbReference type="ARBA" id="ARBA00039314"/>
    </source>
</evidence>
<evidence type="ECO:0000256" key="2">
    <source>
        <dbReference type="ARBA" id="ARBA00022801"/>
    </source>
</evidence>
<dbReference type="InterPro" id="IPR000073">
    <property type="entry name" value="AB_hydrolase_1"/>
</dbReference>
<comment type="catalytic activity">
    <reaction evidence="10">
        <text>S-hexadecanoyl-L-cysteinyl-[protein] + H2O = L-cysteinyl-[protein] + hexadecanoate + H(+)</text>
        <dbReference type="Rhea" id="RHEA:19233"/>
        <dbReference type="Rhea" id="RHEA-COMP:10131"/>
        <dbReference type="Rhea" id="RHEA-COMP:11032"/>
        <dbReference type="ChEBI" id="CHEBI:7896"/>
        <dbReference type="ChEBI" id="CHEBI:15377"/>
        <dbReference type="ChEBI" id="CHEBI:15378"/>
        <dbReference type="ChEBI" id="CHEBI:29950"/>
        <dbReference type="ChEBI" id="CHEBI:74151"/>
        <dbReference type="EC" id="3.1.2.22"/>
    </reaction>
    <physiologicalReaction direction="left-to-right" evidence="10">
        <dbReference type="Rhea" id="RHEA:19234"/>
    </physiologicalReaction>
</comment>
<evidence type="ECO:0000313" key="13">
    <source>
        <dbReference type="EMBL" id="WBO22622.1"/>
    </source>
</evidence>